<dbReference type="PANTHER" id="PTHR23335:SF3">
    <property type="entry name" value="CALMODULIN-BINDING TRANSCRIPTION ACTIVATOR 5"/>
    <property type="match status" value="1"/>
</dbReference>
<evidence type="ECO:0000256" key="9">
    <source>
        <dbReference type="ARBA" id="ARBA00023159"/>
    </source>
</evidence>
<dbReference type="EMBL" id="PGOL01000874">
    <property type="protein sequence ID" value="PKI63680.1"/>
    <property type="molecule type" value="Genomic_DNA"/>
</dbReference>
<dbReference type="GO" id="GO:0005634">
    <property type="term" value="C:nucleus"/>
    <property type="evidence" value="ECO:0007669"/>
    <property type="project" value="UniProtKB-SubCell"/>
</dbReference>
<name>A0A2I0K692_PUNGR</name>
<dbReference type="Pfam" id="PF00612">
    <property type="entry name" value="IQ"/>
    <property type="match status" value="2"/>
</dbReference>
<evidence type="ECO:0000256" key="4">
    <source>
        <dbReference type="ARBA" id="ARBA00022837"/>
    </source>
</evidence>
<dbReference type="InterPro" id="IPR000048">
    <property type="entry name" value="IQ_motif_EF-hand-BS"/>
</dbReference>
<evidence type="ECO:0000256" key="10">
    <source>
        <dbReference type="ARBA" id="ARBA00023163"/>
    </source>
</evidence>
<dbReference type="SUPFAM" id="SSF52540">
    <property type="entry name" value="P-loop containing nucleoside triphosphate hydrolases"/>
    <property type="match status" value="1"/>
</dbReference>
<dbReference type="Gene3D" id="1.20.5.190">
    <property type="match status" value="1"/>
</dbReference>
<reference evidence="12 13" key="1">
    <citation type="submission" date="2017-11" db="EMBL/GenBank/DDBJ databases">
        <title>De-novo sequencing of pomegranate (Punica granatum L.) genome.</title>
        <authorList>
            <person name="Akparov Z."/>
            <person name="Amiraslanov A."/>
            <person name="Hajiyeva S."/>
            <person name="Abbasov M."/>
            <person name="Kaur K."/>
            <person name="Hamwieh A."/>
            <person name="Solovyev V."/>
            <person name="Salamov A."/>
            <person name="Braich B."/>
            <person name="Kosarev P."/>
            <person name="Mahmoud A."/>
            <person name="Hajiyev E."/>
            <person name="Babayeva S."/>
            <person name="Izzatullayeva V."/>
            <person name="Mammadov A."/>
            <person name="Mammadov A."/>
            <person name="Sharifova S."/>
            <person name="Ojaghi J."/>
            <person name="Eynullazada K."/>
            <person name="Bayramov B."/>
            <person name="Abdulazimova A."/>
            <person name="Shahmuradov I."/>
        </authorList>
    </citation>
    <scope>NUCLEOTIDE SEQUENCE [LARGE SCALE GENOMIC DNA]</scope>
    <source>
        <strain evidence="13">cv. AG2017</strain>
        <tissue evidence="12">Leaf</tissue>
    </source>
</reference>
<dbReference type="InterPro" id="IPR027417">
    <property type="entry name" value="P-loop_NTPase"/>
</dbReference>
<keyword evidence="11" id="KW-0539">Nucleus</keyword>
<evidence type="ECO:0000256" key="11">
    <source>
        <dbReference type="ARBA" id="ARBA00023242"/>
    </source>
</evidence>
<evidence type="ECO:0000256" key="2">
    <source>
        <dbReference type="ARBA" id="ARBA00008267"/>
    </source>
</evidence>
<dbReference type="CDD" id="cd23767">
    <property type="entry name" value="IQCD"/>
    <property type="match status" value="1"/>
</dbReference>
<keyword evidence="8" id="KW-0238">DNA-binding</keyword>
<protein>
    <recommendedName>
        <fullName evidence="14">Calmodulin-binding transcription activator 5-like</fullName>
    </recommendedName>
</protein>
<proteinExistence type="inferred from homology"/>
<dbReference type="SMART" id="SM00015">
    <property type="entry name" value="IQ"/>
    <property type="match status" value="3"/>
</dbReference>
<evidence type="ECO:0000313" key="12">
    <source>
        <dbReference type="EMBL" id="PKI63680.1"/>
    </source>
</evidence>
<evidence type="ECO:0000256" key="3">
    <source>
        <dbReference type="ARBA" id="ARBA00022737"/>
    </source>
</evidence>
<dbReference type="FunFam" id="1.20.5.190:FF:000003">
    <property type="entry name" value="Calmodulin-binding transcription activator 2"/>
    <property type="match status" value="1"/>
</dbReference>
<evidence type="ECO:0000313" key="13">
    <source>
        <dbReference type="Proteomes" id="UP000233551"/>
    </source>
</evidence>
<keyword evidence="6" id="KW-0805">Transcription regulation</keyword>
<evidence type="ECO:0008006" key="14">
    <source>
        <dbReference type="Google" id="ProtNLM"/>
    </source>
</evidence>
<dbReference type="PROSITE" id="PS50096">
    <property type="entry name" value="IQ"/>
    <property type="match status" value="3"/>
</dbReference>
<evidence type="ECO:0000256" key="5">
    <source>
        <dbReference type="ARBA" id="ARBA00022860"/>
    </source>
</evidence>
<keyword evidence="5" id="KW-0112">Calmodulin-binding</keyword>
<evidence type="ECO:0000256" key="8">
    <source>
        <dbReference type="ARBA" id="ARBA00023125"/>
    </source>
</evidence>
<gene>
    <name evidence="12" type="ORF">CRG98_015929</name>
</gene>
<dbReference type="GO" id="GO:0003690">
    <property type="term" value="F:double-stranded DNA binding"/>
    <property type="evidence" value="ECO:0007669"/>
    <property type="project" value="TreeGrafter"/>
</dbReference>
<sequence length="283" mass="32541">MVAKLLSAGAKANLVTDPTSNNPAGCTAADLASQRGYEGLSAYLAEKSLVHHFQDMSLAGNISGSLQTTSDYTSNTEGNLSQEDVCLKDSLAAYRTAADAAARIQAAFREHSFKIRSNQVMCFNSEEEARNIVAAMKIQQAFRNFECKKKMAAAAQIQYRFRTWKMRREFLNLRNKAIKIQAAFRGFQVRRQYRKVVWSVGILEKAILRWRLKRKGFRGFHVKENVDWRQDSDTEEDFFRTSRKQAEDRLERSVVRVQAMFRSKKAQEDYRRMKLTHDEAQVM</sequence>
<dbReference type="AlphaFoldDB" id="A0A2I0K692"/>
<keyword evidence="9" id="KW-0010">Activator</keyword>
<organism evidence="12 13">
    <name type="scientific">Punica granatum</name>
    <name type="common">Pomegranate</name>
    <dbReference type="NCBI Taxonomy" id="22663"/>
    <lineage>
        <taxon>Eukaryota</taxon>
        <taxon>Viridiplantae</taxon>
        <taxon>Streptophyta</taxon>
        <taxon>Embryophyta</taxon>
        <taxon>Tracheophyta</taxon>
        <taxon>Spermatophyta</taxon>
        <taxon>Magnoliopsida</taxon>
        <taxon>eudicotyledons</taxon>
        <taxon>Gunneridae</taxon>
        <taxon>Pentapetalae</taxon>
        <taxon>rosids</taxon>
        <taxon>malvids</taxon>
        <taxon>Myrtales</taxon>
        <taxon>Lythraceae</taxon>
        <taxon>Punica</taxon>
    </lineage>
</organism>
<dbReference type="PANTHER" id="PTHR23335">
    <property type="entry name" value="CALMODULIN-BINDING TRANSCRIPTION ACTIVATOR CAMTA"/>
    <property type="match status" value="1"/>
</dbReference>
<comment type="caution">
    <text evidence="12">The sequence shown here is derived from an EMBL/GenBank/DDBJ whole genome shotgun (WGS) entry which is preliminary data.</text>
</comment>
<comment type="subcellular location">
    <subcellularLocation>
        <location evidence="1">Nucleus</location>
    </subcellularLocation>
</comment>
<evidence type="ECO:0000256" key="7">
    <source>
        <dbReference type="ARBA" id="ARBA00023043"/>
    </source>
</evidence>
<dbReference type="GO" id="GO:0003712">
    <property type="term" value="F:transcription coregulator activity"/>
    <property type="evidence" value="ECO:0007669"/>
    <property type="project" value="TreeGrafter"/>
</dbReference>
<dbReference type="GO" id="GO:0006357">
    <property type="term" value="P:regulation of transcription by RNA polymerase II"/>
    <property type="evidence" value="ECO:0007669"/>
    <property type="project" value="TreeGrafter"/>
</dbReference>
<accession>A0A2I0K692</accession>
<keyword evidence="3" id="KW-0677">Repeat</keyword>
<keyword evidence="13" id="KW-1185">Reference proteome</keyword>
<dbReference type="Proteomes" id="UP000233551">
    <property type="component" value="Unassembled WGS sequence"/>
</dbReference>
<keyword evidence="10" id="KW-0804">Transcription</keyword>
<keyword evidence="7" id="KW-0040">ANK repeat</keyword>
<evidence type="ECO:0000256" key="1">
    <source>
        <dbReference type="ARBA" id="ARBA00004123"/>
    </source>
</evidence>
<comment type="similarity">
    <text evidence="2">Belongs to the CAMTA family.</text>
</comment>
<keyword evidence="4" id="KW-0106">Calcium</keyword>
<evidence type="ECO:0000256" key="6">
    <source>
        <dbReference type="ARBA" id="ARBA00023015"/>
    </source>
</evidence>
<dbReference type="GO" id="GO:0005516">
    <property type="term" value="F:calmodulin binding"/>
    <property type="evidence" value="ECO:0007669"/>
    <property type="project" value="UniProtKB-KW"/>
</dbReference>